<name>A0A916U202_9HYPH</name>
<reference evidence="1" key="2">
    <citation type="submission" date="2020-09" db="EMBL/GenBank/DDBJ databases">
        <authorList>
            <person name="Sun Q."/>
            <person name="Zhou Y."/>
        </authorList>
    </citation>
    <scope>NUCLEOTIDE SEQUENCE</scope>
    <source>
        <strain evidence="1">CGMCC 1.12919</strain>
    </source>
</reference>
<protein>
    <submittedName>
        <fullName evidence="1">Uncharacterized protein</fullName>
    </submittedName>
</protein>
<dbReference type="Proteomes" id="UP000637002">
    <property type="component" value="Unassembled WGS sequence"/>
</dbReference>
<dbReference type="RefSeq" id="WP_188608506.1">
    <property type="nucleotide sequence ID" value="NZ_BMGG01000002.1"/>
</dbReference>
<organism evidence="1 2">
    <name type="scientific">Chelatococcus reniformis</name>
    <dbReference type="NCBI Taxonomy" id="1494448"/>
    <lineage>
        <taxon>Bacteria</taxon>
        <taxon>Pseudomonadati</taxon>
        <taxon>Pseudomonadota</taxon>
        <taxon>Alphaproteobacteria</taxon>
        <taxon>Hyphomicrobiales</taxon>
        <taxon>Chelatococcaceae</taxon>
        <taxon>Chelatococcus</taxon>
    </lineage>
</organism>
<dbReference type="AlphaFoldDB" id="A0A916U202"/>
<evidence type="ECO:0000313" key="1">
    <source>
        <dbReference type="EMBL" id="GGC57122.1"/>
    </source>
</evidence>
<accession>A0A916U202</accession>
<reference evidence="1" key="1">
    <citation type="journal article" date="2014" name="Int. J. Syst. Evol. Microbiol.">
        <title>Complete genome sequence of Corynebacterium casei LMG S-19264T (=DSM 44701T), isolated from a smear-ripened cheese.</title>
        <authorList>
            <consortium name="US DOE Joint Genome Institute (JGI-PGF)"/>
            <person name="Walter F."/>
            <person name="Albersmeier A."/>
            <person name="Kalinowski J."/>
            <person name="Ruckert C."/>
        </authorList>
    </citation>
    <scope>NUCLEOTIDE SEQUENCE</scope>
    <source>
        <strain evidence="1">CGMCC 1.12919</strain>
    </source>
</reference>
<comment type="caution">
    <text evidence="1">The sequence shown here is derived from an EMBL/GenBank/DDBJ whole genome shotgun (WGS) entry which is preliminary data.</text>
</comment>
<dbReference type="EMBL" id="BMGG01000002">
    <property type="protein sequence ID" value="GGC57122.1"/>
    <property type="molecule type" value="Genomic_DNA"/>
</dbReference>
<keyword evidence="2" id="KW-1185">Reference proteome</keyword>
<gene>
    <name evidence="1" type="ORF">GCM10010994_15050</name>
</gene>
<sequence length="104" mass="12170">MGHLASQRSNQLSDVQFSRLFILDDRDDLSALSPEEIDRSLGQKKPLTVSFDEWRRHEARLRREQPKDFRQLMKRLLVPAAFMAERDRVTPKNAQIPNKLLVSL</sequence>
<proteinExistence type="predicted"/>
<evidence type="ECO:0000313" key="2">
    <source>
        <dbReference type="Proteomes" id="UP000637002"/>
    </source>
</evidence>